<feature type="compositionally biased region" description="Polar residues" evidence="6">
    <location>
        <begin position="176"/>
        <end position="188"/>
    </location>
</feature>
<evidence type="ECO:0000256" key="2">
    <source>
        <dbReference type="ARBA" id="ARBA00022491"/>
    </source>
</evidence>
<accession>A0A913ZYH2</accession>
<dbReference type="GO" id="GO:0000122">
    <property type="term" value="P:negative regulation of transcription by RNA polymerase II"/>
    <property type="evidence" value="ECO:0007669"/>
    <property type="project" value="InterPro"/>
</dbReference>
<dbReference type="RefSeq" id="XP_038056688.1">
    <property type="nucleotide sequence ID" value="XM_038200760.1"/>
</dbReference>
<dbReference type="Pfam" id="PF00010">
    <property type="entry name" value="HLH"/>
    <property type="match status" value="1"/>
</dbReference>
<dbReference type="GO" id="GO:0030154">
    <property type="term" value="P:cell differentiation"/>
    <property type="evidence" value="ECO:0007669"/>
    <property type="project" value="TreeGrafter"/>
</dbReference>
<dbReference type="EnsemblMetazoa" id="XM_038200760.1">
    <property type="protein sequence ID" value="XP_038056688.1"/>
    <property type="gene ID" value="LOC119728498"/>
</dbReference>
<protein>
    <recommendedName>
        <fullName evidence="7">BHLH domain-containing protein</fullName>
    </recommendedName>
</protein>
<dbReference type="Gene3D" id="4.10.280.10">
    <property type="entry name" value="Helix-loop-helix DNA-binding domain"/>
    <property type="match status" value="1"/>
</dbReference>
<dbReference type="GeneID" id="119728498"/>
<dbReference type="InterPro" id="IPR011598">
    <property type="entry name" value="bHLH_dom"/>
</dbReference>
<dbReference type="GO" id="GO:0046983">
    <property type="term" value="F:protein dimerization activity"/>
    <property type="evidence" value="ECO:0007669"/>
    <property type="project" value="InterPro"/>
</dbReference>
<evidence type="ECO:0000313" key="9">
    <source>
        <dbReference type="Proteomes" id="UP000887568"/>
    </source>
</evidence>
<evidence type="ECO:0000313" key="8">
    <source>
        <dbReference type="EnsemblMetazoa" id="XP_038056688.1"/>
    </source>
</evidence>
<evidence type="ECO:0000256" key="4">
    <source>
        <dbReference type="ARBA" id="ARBA00023163"/>
    </source>
</evidence>
<dbReference type="InterPro" id="IPR036638">
    <property type="entry name" value="HLH_DNA-bd_sf"/>
</dbReference>
<name>A0A913ZYH2_PATMI</name>
<evidence type="ECO:0000259" key="7">
    <source>
        <dbReference type="PROSITE" id="PS50888"/>
    </source>
</evidence>
<keyword evidence="5" id="KW-0539">Nucleus</keyword>
<feature type="domain" description="BHLH" evidence="7">
    <location>
        <begin position="50"/>
        <end position="102"/>
    </location>
</feature>
<dbReference type="SUPFAM" id="SSF47459">
    <property type="entry name" value="HLH, helix-loop-helix DNA-binding domain"/>
    <property type="match status" value="1"/>
</dbReference>
<dbReference type="InterPro" id="IPR026052">
    <property type="entry name" value="DNA-bd_prot-inh"/>
</dbReference>
<proteinExistence type="predicted"/>
<keyword evidence="3" id="KW-0805">Transcription regulation</keyword>
<dbReference type="GO" id="GO:0005634">
    <property type="term" value="C:nucleus"/>
    <property type="evidence" value="ECO:0007669"/>
    <property type="project" value="UniProtKB-SubCell"/>
</dbReference>
<dbReference type="SMART" id="SM00353">
    <property type="entry name" value="HLH"/>
    <property type="match status" value="1"/>
</dbReference>
<keyword evidence="9" id="KW-1185">Reference proteome</keyword>
<feature type="region of interest" description="Disordered" evidence="6">
    <location>
        <begin position="166"/>
        <end position="188"/>
    </location>
</feature>
<evidence type="ECO:0000256" key="6">
    <source>
        <dbReference type="SAM" id="MobiDB-lite"/>
    </source>
</evidence>
<dbReference type="Proteomes" id="UP000887568">
    <property type="component" value="Unplaced"/>
</dbReference>
<sequence length="188" mass="20777">MKNTLAGQNLAQSSHSLASQSHLAMHRTRPTEESIMSHHHAAGGSGVHPKKATTSSSKSRAFNYTMHDCYERLKELVPTIPKNKKITRVEILQHVIDYIQDLQSALESHNINVRRSAMPGMPGGQNSRTPFTSLTPQQNLDMLSGLADLENCDWQRTLLNLTSSTRGTKLHPYETPDSSPEALSTCSC</sequence>
<dbReference type="AlphaFoldDB" id="A0A913ZYH2"/>
<organism evidence="8 9">
    <name type="scientific">Patiria miniata</name>
    <name type="common">Bat star</name>
    <name type="synonym">Asterina miniata</name>
    <dbReference type="NCBI Taxonomy" id="46514"/>
    <lineage>
        <taxon>Eukaryota</taxon>
        <taxon>Metazoa</taxon>
        <taxon>Echinodermata</taxon>
        <taxon>Eleutherozoa</taxon>
        <taxon>Asterozoa</taxon>
        <taxon>Asteroidea</taxon>
        <taxon>Valvatacea</taxon>
        <taxon>Valvatida</taxon>
        <taxon>Asterinidae</taxon>
        <taxon>Patiria</taxon>
    </lineage>
</organism>
<keyword evidence="2" id="KW-0678">Repressor</keyword>
<dbReference type="PANTHER" id="PTHR11723:SF17">
    <property type="entry name" value="PROTEIN EXTRA-MACROCHAETAE"/>
    <property type="match status" value="1"/>
</dbReference>
<dbReference type="OrthoDB" id="10047910at2759"/>
<evidence type="ECO:0000256" key="5">
    <source>
        <dbReference type="ARBA" id="ARBA00023242"/>
    </source>
</evidence>
<reference evidence="8" key="1">
    <citation type="submission" date="2022-11" db="UniProtKB">
        <authorList>
            <consortium name="EnsemblMetazoa"/>
        </authorList>
    </citation>
    <scope>IDENTIFICATION</scope>
</reference>
<keyword evidence="4" id="KW-0804">Transcription</keyword>
<dbReference type="PANTHER" id="PTHR11723">
    <property type="entry name" value="DNA-BINDING PROTEIN INHIBITOR"/>
    <property type="match status" value="1"/>
</dbReference>
<feature type="region of interest" description="Disordered" evidence="6">
    <location>
        <begin position="1"/>
        <end position="58"/>
    </location>
</feature>
<feature type="compositionally biased region" description="Low complexity" evidence="6">
    <location>
        <begin position="10"/>
        <end position="23"/>
    </location>
</feature>
<evidence type="ECO:0000256" key="3">
    <source>
        <dbReference type="ARBA" id="ARBA00023015"/>
    </source>
</evidence>
<dbReference type="PROSITE" id="PS50888">
    <property type="entry name" value="BHLH"/>
    <property type="match status" value="1"/>
</dbReference>
<dbReference type="GO" id="GO:0005737">
    <property type="term" value="C:cytoplasm"/>
    <property type="evidence" value="ECO:0007669"/>
    <property type="project" value="InterPro"/>
</dbReference>
<evidence type="ECO:0000256" key="1">
    <source>
        <dbReference type="ARBA" id="ARBA00004123"/>
    </source>
</evidence>
<dbReference type="OMA" id="HLAMHRT"/>
<dbReference type="GO" id="GO:0032922">
    <property type="term" value="P:circadian regulation of gene expression"/>
    <property type="evidence" value="ECO:0007669"/>
    <property type="project" value="TreeGrafter"/>
</dbReference>
<comment type="subcellular location">
    <subcellularLocation>
        <location evidence="1">Nucleus</location>
    </subcellularLocation>
</comment>
<dbReference type="CDD" id="cd19684">
    <property type="entry name" value="bHLH_dnHLH_ID"/>
    <property type="match status" value="1"/>
</dbReference>